<keyword evidence="2" id="KW-1185">Reference proteome</keyword>
<evidence type="ECO:0000313" key="1">
    <source>
        <dbReference type="EMBL" id="MCZ0865870.1"/>
    </source>
</evidence>
<proteinExistence type="predicted"/>
<protein>
    <submittedName>
        <fullName evidence="1">Uncharacterized protein</fullName>
    </submittedName>
</protein>
<accession>A0A9J6RMC0</accession>
<evidence type="ECO:0000313" key="2">
    <source>
        <dbReference type="Proteomes" id="UP001069090"/>
    </source>
</evidence>
<reference evidence="1 2" key="1">
    <citation type="submission" date="2022-12" db="EMBL/GenBank/DDBJ databases">
        <title>Dasania phycosphaerae sp. nov., isolated from particulate material of the south coast of Korea.</title>
        <authorList>
            <person name="Jiang Y."/>
        </authorList>
    </citation>
    <scope>NUCLEOTIDE SEQUENCE [LARGE SCALE GENOMIC DNA]</scope>
    <source>
        <strain evidence="1 2">GY-19</strain>
    </source>
</reference>
<sequence length="177" mass="19241">MKSQDILLLLKLISLHRHDEVLSEWFSARGLAATTGISKTEVNASLNRSIAVGLAKYDRHTQLPKVNISALYGFIASGLRYVFPAKPTALARGLLTGFAAPGLEGLVASVQGEYYVWPDAEGQSRGQAISPLYKTAVFAAKQDEWLYQVMALIDAIRLGSAREAAVAKAELKRRLAI</sequence>
<dbReference type="RefSeq" id="WP_258332016.1">
    <property type="nucleotide sequence ID" value="NZ_JAPTGG010000009.1"/>
</dbReference>
<dbReference type="AlphaFoldDB" id="A0A9J6RMC0"/>
<comment type="caution">
    <text evidence="1">The sequence shown here is derived from an EMBL/GenBank/DDBJ whole genome shotgun (WGS) entry which is preliminary data.</text>
</comment>
<dbReference type="EMBL" id="JAPTGG010000009">
    <property type="protein sequence ID" value="MCZ0865870.1"/>
    <property type="molecule type" value="Genomic_DNA"/>
</dbReference>
<gene>
    <name evidence="1" type="ORF">O0V09_11695</name>
</gene>
<organism evidence="1 2">
    <name type="scientific">Dasania phycosphaerae</name>
    <dbReference type="NCBI Taxonomy" id="2950436"/>
    <lineage>
        <taxon>Bacteria</taxon>
        <taxon>Pseudomonadati</taxon>
        <taxon>Pseudomonadota</taxon>
        <taxon>Gammaproteobacteria</taxon>
        <taxon>Cellvibrionales</taxon>
        <taxon>Spongiibacteraceae</taxon>
        <taxon>Dasania</taxon>
    </lineage>
</organism>
<dbReference type="Proteomes" id="UP001069090">
    <property type="component" value="Unassembled WGS sequence"/>
</dbReference>
<name>A0A9J6RMC0_9GAMM</name>